<accession>A0ABP1EJZ9</accession>
<protein>
    <submittedName>
        <fullName evidence="2">Uncharacterized protein</fullName>
    </submittedName>
</protein>
<evidence type="ECO:0000256" key="1">
    <source>
        <dbReference type="SAM" id="Phobius"/>
    </source>
</evidence>
<evidence type="ECO:0000313" key="3">
    <source>
        <dbReference type="Proteomes" id="UP001497514"/>
    </source>
</evidence>
<dbReference type="EMBL" id="OZ038524">
    <property type="protein sequence ID" value="CAL2082775.1"/>
    <property type="molecule type" value="Genomic_DNA"/>
</dbReference>
<name>A0ABP1EJZ9_9FLAO</name>
<dbReference type="RefSeq" id="WP_101902723.1">
    <property type="nucleotide sequence ID" value="NZ_OZ038524.1"/>
</dbReference>
<keyword evidence="1" id="KW-1133">Transmembrane helix</keyword>
<organism evidence="2 3">
    <name type="scientific">Tenacibaculum dicentrarchi</name>
    <dbReference type="NCBI Taxonomy" id="669041"/>
    <lineage>
        <taxon>Bacteria</taxon>
        <taxon>Pseudomonadati</taxon>
        <taxon>Bacteroidota</taxon>
        <taxon>Flavobacteriia</taxon>
        <taxon>Flavobacteriales</taxon>
        <taxon>Flavobacteriaceae</taxon>
        <taxon>Tenacibaculum</taxon>
    </lineage>
</organism>
<evidence type="ECO:0000313" key="2">
    <source>
        <dbReference type="EMBL" id="CAL2082775.1"/>
    </source>
</evidence>
<dbReference type="Proteomes" id="UP001497514">
    <property type="component" value="Chromosome"/>
</dbReference>
<reference evidence="2 3" key="1">
    <citation type="submission" date="2024-05" db="EMBL/GenBank/DDBJ databases">
        <authorList>
            <person name="Duchaud E."/>
        </authorList>
    </citation>
    <scope>NUCLEOTIDE SEQUENCE [LARGE SCALE GENOMIC DNA]</scope>
    <source>
        <strain evidence="2">Ena-SAMPLE-TAB-13-05-2024-13:56:06:370-140309</strain>
    </source>
</reference>
<keyword evidence="1" id="KW-0812">Transmembrane</keyword>
<feature type="transmembrane region" description="Helical" evidence="1">
    <location>
        <begin position="79"/>
        <end position="97"/>
    </location>
</feature>
<feature type="transmembrane region" description="Helical" evidence="1">
    <location>
        <begin position="49"/>
        <end position="73"/>
    </location>
</feature>
<gene>
    <name evidence="2" type="ORF">TD3509T_1414</name>
</gene>
<proteinExistence type="predicted"/>
<sequence length="123" mass="14100">MSNNSGFNPQNKFVNQVRTNTKSDLIEITEDKLENILLKHLNKLNKVKAWLTPLSLFITILIVILTSTFKSFVGLEKEVWKAIFVISLIVTFFWTIISSYNAIKCSKSSSIDFLINEIKNKSE</sequence>
<keyword evidence="3" id="KW-1185">Reference proteome</keyword>
<keyword evidence="1" id="KW-0472">Membrane</keyword>